<protein>
    <submittedName>
        <fullName evidence="1">Uncharacterized protein</fullName>
    </submittedName>
</protein>
<sequence length="121" mass="13871">MSIIRTKRSNNFTVVDNDVFKAGGLSWDARGLLCTLLSKPDDWHVIVKALEKETEGTRKHTKERGLWEIFKELVEAGYVVRKKRQSGEMDYYVYDTPQTAKSADCENRRLLKAQTAKTADC</sequence>
<dbReference type="EMBL" id="JAEHNZ010000001">
    <property type="protein sequence ID" value="MBK0395563.1"/>
    <property type="molecule type" value="Genomic_DNA"/>
</dbReference>
<dbReference type="RefSeq" id="WP_200521629.1">
    <property type="nucleotide sequence ID" value="NZ_JAEHNZ010000001.1"/>
</dbReference>
<gene>
    <name evidence="1" type="ORF">JDW22_02890</name>
</gene>
<accession>A0ABS1BQV1</accession>
<evidence type="ECO:0000313" key="1">
    <source>
        <dbReference type="EMBL" id="MBK0395563.1"/>
    </source>
</evidence>
<dbReference type="Proteomes" id="UP000614058">
    <property type="component" value="Unassembled WGS sequence"/>
</dbReference>
<name>A0ABS1BQV1_9NEIS</name>
<evidence type="ECO:0000313" key="2">
    <source>
        <dbReference type="Proteomes" id="UP000614058"/>
    </source>
</evidence>
<comment type="caution">
    <text evidence="1">The sequence shown here is derived from an EMBL/GenBank/DDBJ whole genome shotgun (WGS) entry which is preliminary data.</text>
</comment>
<keyword evidence="2" id="KW-1185">Reference proteome</keyword>
<proteinExistence type="predicted"/>
<reference evidence="1 2" key="1">
    <citation type="journal article" date="2021" name="Pathogens">
        <title>Isolation and Characterization of Kingella bonacorsii sp. nov., A Novel Kingella Species Detected in a Stable Periodontitis Subject.</title>
        <authorList>
            <person name="Antezack A."/>
            <person name="Boxberger M."/>
            <person name="Rolland C."/>
            <person name="Monnet-Corti V."/>
            <person name="La Scola B."/>
        </authorList>
    </citation>
    <scope>NUCLEOTIDE SEQUENCE [LARGE SCALE GENOMIC DNA]</scope>
    <source>
        <strain evidence="1 2">Marseille-Q4569</strain>
    </source>
</reference>
<organism evidence="1 2">
    <name type="scientific">Kingella bonacorsii</name>
    <dbReference type="NCBI Taxonomy" id="2796361"/>
    <lineage>
        <taxon>Bacteria</taxon>
        <taxon>Pseudomonadati</taxon>
        <taxon>Pseudomonadota</taxon>
        <taxon>Betaproteobacteria</taxon>
        <taxon>Neisseriales</taxon>
        <taxon>Neisseriaceae</taxon>
        <taxon>Kingella</taxon>
    </lineage>
</organism>